<keyword evidence="3 9" id="KW-0812">Transmembrane</keyword>
<feature type="transmembrane region" description="Helical" evidence="9">
    <location>
        <begin position="53"/>
        <end position="74"/>
    </location>
</feature>
<dbReference type="OrthoDB" id="1937783at2759"/>
<evidence type="ECO:0000256" key="1">
    <source>
        <dbReference type="ARBA" id="ARBA00004479"/>
    </source>
</evidence>
<evidence type="ECO:0000313" key="12">
    <source>
        <dbReference type="Proteomes" id="UP000095767"/>
    </source>
</evidence>
<evidence type="ECO:0000259" key="10">
    <source>
        <dbReference type="Pfam" id="PF08263"/>
    </source>
</evidence>
<evidence type="ECO:0000256" key="9">
    <source>
        <dbReference type="SAM" id="Phobius"/>
    </source>
</evidence>
<sequence>LAFKRGIIGDPAGHLDSWQEGNQDCCRWRGVSCNNLQTGHVRELGLRNLMETFWFGVGLGFTVGLWAVFCTLLFNKPWRFAYFRLFARTHDRAHVFVFVTWARFTRKQTATNCVYRNSEHENCAWCLHHK</sequence>
<evidence type="ECO:0000256" key="3">
    <source>
        <dbReference type="ARBA" id="ARBA00022692"/>
    </source>
</evidence>
<dbReference type="STRING" id="888268.A0A1E5W7L6"/>
<dbReference type="InterPro" id="IPR046956">
    <property type="entry name" value="RLP23-like"/>
</dbReference>
<feature type="domain" description="Leucine-rich repeat-containing N-terminal plant-type" evidence="10">
    <location>
        <begin position="1"/>
        <end position="34"/>
    </location>
</feature>
<evidence type="ECO:0000256" key="6">
    <source>
        <dbReference type="ARBA" id="ARBA00022989"/>
    </source>
</evidence>
<dbReference type="InterPro" id="IPR032675">
    <property type="entry name" value="LRR_dom_sf"/>
</dbReference>
<evidence type="ECO:0000256" key="2">
    <source>
        <dbReference type="ARBA" id="ARBA00022614"/>
    </source>
</evidence>
<proteinExistence type="predicted"/>
<accession>A0A1E5W7L6</accession>
<dbReference type="Proteomes" id="UP000095767">
    <property type="component" value="Unassembled WGS sequence"/>
</dbReference>
<evidence type="ECO:0000256" key="8">
    <source>
        <dbReference type="ARBA" id="ARBA00023180"/>
    </source>
</evidence>
<feature type="non-terminal residue" evidence="11">
    <location>
        <position position="1"/>
    </location>
</feature>
<keyword evidence="5" id="KW-0677">Repeat</keyword>
<keyword evidence="4" id="KW-0732">Signal</keyword>
<keyword evidence="6 9" id="KW-1133">Transmembrane helix</keyword>
<keyword evidence="8" id="KW-0325">Glycoprotein</keyword>
<comment type="caution">
    <text evidence="11">The sequence shown here is derived from an EMBL/GenBank/DDBJ whole genome shotgun (WGS) entry which is preliminary data.</text>
</comment>
<name>A0A1E5W7L6_9POAL</name>
<keyword evidence="12" id="KW-1185">Reference proteome</keyword>
<protein>
    <recommendedName>
        <fullName evidence="10">Leucine-rich repeat-containing N-terminal plant-type domain-containing protein</fullName>
    </recommendedName>
</protein>
<dbReference type="Gene3D" id="3.80.10.10">
    <property type="entry name" value="Ribonuclease Inhibitor"/>
    <property type="match status" value="1"/>
</dbReference>
<dbReference type="AlphaFoldDB" id="A0A1E5W7L6"/>
<evidence type="ECO:0000256" key="5">
    <source>
        <dbReference type="ARBA" id="ARBA00022737"/>
    </source>
</evidence>
<dbReference type="PANTHER" id="PTHR48063:SF90">
    <property type="entry name" value="OS11G0565920 PROTEIN"/>
    <property type="match status" value="1"/>
</dbReference>
<dbReference type="Pfam" id="PF08263">
    <property type="entry name" value="LRRNT_2"/>
    <property type="match status" value="1"/>
</dbReference>
<comment type="subcellular location">
    <subcellularLocation>
        <location evidence="1">Membrane</location>
        <topology evidence="1">Single-pass type I membrane protein</topology>
    </subcellularLocation>
</comment>
<keyword evidence="2" id="KW-0433">Leucine-rich repeat</keyword>
<evidence type="ECO:0000256" key="4">
    <source>
        <dbReference type="ARBA" id="ARBA00022729"/>
    </source>
</evidence>
<keyword evidence="7 9" id="KW-0472">Membrane</keyword>
<dbReference type="GO" id="GO:0016020">
    <property type="term" value="C:membrane"/>
    <property type="evidence" value="ECO:0007669"/>
    <property type="project" value="UniProtKB-SubCell"/>
</dbReference>
<evidence type="ECO:0000256" key="7">
    <source>
        <dbReference type="ARBA" id="ARBA00023136"/>
    </source>
</evidence>
<gene>
    <name evidence="11" type="ORF">BAE44_0005572</name>
</gene>
<dbReference type="EMBL" id="LWDX02018836">
    <property type="protein sequence ID" value="OEL33409.1"/>
    <property type="molecule type" value="Genomic_DNA"/>
</dbReference>
<dbReference type="PANTHER" id="PTHR48063">
    <property type="entry name" value="LRR RECEPTOR-LIKE KINASE"/>
    <property type="match status" value="1"/>
</dbReference>
<evidence type="ECO:0000313" key="11">
    <source>
        <dbReference type="EMBL" id="OEL33409.1"/>
    </source>
</evidence>
<organism evidence="11 12">
    <name type="scientific">Dichanthelium oligosanthes</name>
    <dbReference type="NCBI Taxonomy" id="888268"/>
    <lineage>
        <taxon>Eukaryota</taxon>
        <taxon>Viridiplantae</taxon>
        <taxon>Streptophyta</taxon>
        <taxon>Embryophyta</taxon>
        <taxon>Tracheophyta</taxon>
        <taxon>Spermatophyta</taxon>
        <taxon>Magnoliopsida</taxon>
        <taxon>Liliopsida</taxon>
        <taxon>Poales</taxon>
        <taxon>Poaceae</taxon>
        <taxon>PACMAD clade</taxon>
        <taxon>Panicoideae</taxon>
        <taxon>Panicodae</taxon>
        <taxon>Paniceae</taxon>
        <taxon>Dichantheliinae</taxon>
        <taxon>Dichanthelium</taxon>
    </lineage>
</organism>
<dbReference type="InterPro" id="IPR013210">
    <property type="entry name" value="LRR_N_plant-typ"/>
</dbReference>
<reference evidence="11 12" key="1">
    <citation type="submission" date="2016-09" db="EMBL/GenBank/DDBJ databases">
        <title>The draft genome of Dichanthelium oligosanthes: A C3 panicoid grass species.</title>
        <authorList>
            <person name="Studer A.J."/>
            <person name="Schnable J.C."/>
            <person name="Brutnell T.P."/>
        </authorList>
    </citation>
    <scope>NUCLEOTIDE SEQUENCE [LARGE SCALE GENOMIC DNA]</scope>
    <source>
        <strain evidence="12">cv. Kellogg 1175</strain>
        <tissue evidence="11">Leaf</tissue>
    </source>
</reference>